<sequence>MATLSNKVIAAEQTEIERVDYRGGDHPKDAELDGVSLLSTACASIDLSSLASQDNLWRNVCRSTWPSTDLPCLQDFISAFPGGHRSFFSASFPLVASNMEPHAKPPAHSQAEPERFTEELISSMDIYHRRELIFNRATETASSWFRSSPFWVDLLDPNDTCLTWIPRFETEGACGELEEELTLSWVLIDLAGRRAVNVSSHRPISVLQRHWLSGTMDTLCVASAIFIFAFLALLLMWRR</sequence>
<evidence type="ECO:0000313" key="3">
    <source>
        <dbReference type="Proteomes" id="UP001497516"/>
    </source>
</evidence>
<gene>
    <name evidence="2" type="ORF">LTRI10_LOCUS35347</name>
</gene>
<dbReference type="InterPro" id="IPR045283">
    <property type="entry name" value="AT3G44326-like"/>
</dbReference>
<organism evidence="2 3">
    <name type="scientific">Linum trigynum</name>
    <dbReference type="NCBI Taxonomy" id="586398"/>
    <lineage>
        <taxon>Eukaryota</taxon>
        <taxon>Viridiplantae</taxon>
        <taxon>Streptophyta</taxon>
        <taxon>Embryophyta</taxon>
        <taxon>Tracheophyta</taxon>
        <taxon>Spermatophyta</taxon>
        <taxon>Magnoliopsida</taxon>
        <taxon>eudicotyledons</taxon>
        <taxon>Gunneridae</taxon>
        <taxon>Pentapetalae</taxon>
        <taxon>rosids</taxon>
        <taxon>fabids</taxon>
        <taxon>Malpighiales</taxon>
        <taxon>Linaceae</taxon>
        <taxon>Linum</taxon>
    </lineage>
</organism>
<evidence type="ECO:0000256" key="1">
    <source>
        <dbReference type="SAM" id="Phobius"/>
    </source>
</evidence>
<dbReference type="InterPro" id="IPR036047">
    <property type="entry name" value="F-box-like_dom_sf"/>
</dbReference>
<keyword evidence="1" id="KW-0812">Transmembrane</keyword>
<name>A0AAV2FA72_9ROSI</name>
<dbReference type="SUPFAM" id="SSF81383">
    <property type="entry name" value="F-box domain"/>
    <property type="match status" value="1"/>
</dbReference>
<dbReference type="EMBL" id="OZ034819">
    <property type="protein sequence ID" value="CAL1394877.1"/>
    <property type="molecule type" value="Genomic_DNA"/>
</dbReference>
<keyword evidence="1" id="KW-1133">Transmembrane helix</keyword>
<dbReference type="AlphaFoldDB" id="A0AAV2FA72"/>
<proteinExistence type="predicted"/>
<keyword evidence="3" id="KW-1185">Reference proteome</keyword>
<dbReference type="PANTHER" id="PTHR33736">
    <property type="entry name" value="F-BOX PROTEIN-RELATED"/>
    <property type="match status" value="1"/>
</dbReference>
<dbReference type="PANTHER" id="PTHR33736:SF13">
    <property type="entry name" value="OS11G0155100 PROTEIN"/>
    <property type="match status" value="1"/>
</dbReference>
<keyword evidence="1" id="KW-0472">Membrane</keyword>
<feature type="transmembrane region" description="Helical" evidence="1">
    <location>
        <begin position="211"/>
        <end position="237"/>
    </location>
</feature>
<evidence type="ECO:0000313" key="2">
    <source>
        <dbReference type="EMBL" id="CAL1394877.1"/>
    </source>
</evidence>
<accession>A0AAV2FA72</accession>
<reference evidence="2 3" key="1">
    <citation type="submission" date="2024-04" db="EMBL/GenBank/DDBJ databases">
        <authorList>
            <person name="Fracassetti M."/>
        </authorList>
    </citation>
    <scope>NUCLEOTIDE SEQUENCE [LARGE SCALE GENOMIC DNA]</scope>
</reference>
<dbReference type="Proteomes" id="UP001497516">
    <property type="component" value="Chromosome 6"/>
</dbReference>
<protein>
    <submittedName>
        <fullName evidence="2">Uncharacterized protein</fullName>
    </submittedName>
</protein>